<protein>
    <submittedName>
        <fullName evidence="1">Uncharacterized protein</fullName>
    </submittedName>
</protein>
<comment type="caution">
    <text evidence="1">The sequence shown here is derived from an EMBL/GenBank/DDBJ whole genome shotgun (WGS) entry which is preliminary data.</text>
</comment>
<sequence>MDTLIDKSKINISQTIILRFFEWFNRFKTILSFYFRNTIKYAD</sequence>
<dbReference type="STRING" id="45634.SCRDD08_01208"/>
<name>A0A139N0T9_STRCR</name>
<organism evidence="1 2">
    <name type="scientific">Streptococcus cristatus</name>
    <dbReference type="NCBI Taxonomy" id="45634"/>
    <lineage>
        <taxon>Bacteria</taxon>
        <taxon>Bacillati</taxon>
        <taxon>Bacillota</taxon>
        <taxon>Bacilli</taxon>
        <taxon>Lactobacillales</taxon>
        <taxon>Streptococcaceae</taxon>
        <taxon>Streptococcus</taxon>
    </lineage>
</organism>
<dbReference type="Proteomes" id="UP000070377">
    <property type="component" value="Unassembled WGS sequence"/>
</dbReference>
<accession>A0A139N0T9</accession>
<dbReference type="PATRIC" id="fig|45634.12.peg.1259"/>
<gene>
    <name evidence="1" type="ORF">SCRDD08_01208</name>
</gene>
<evidence type="ECO:0000313" key="2">
    <source>
        <dbReference type="Proteomes" id="UP000070377"/>
    </source>
</evidence>
<proteinExistence type="predicted"/>
<reference evidence="1 2" key="1">
    <citation type="submission" date="2016-01" db="EMBL/GenBank/DDBJ databases">
        <title>Highly variable Streptococcus oralis are common among viridans streptococci isolated from primates.</title>
        <authorList>
            <person name="Denapaite D."/>
            <person name="Rieger M."/>
            <person name="Koendgen S."/>
            <person name="Brueckner R."/>
            <person name="Ochigava I."/>
            <person name="Kappeler P."/>
            <person name="Maetz-Rensing K."/>
            <person name="Leendertz F."/>
            <person name="Hakenbeck R."/>
        </authorList>
    </citation>
    <scope>NUCLEOTIDE SEQUENCE [LARGE SCALE GENOMIC DNA]</scope>
    <source>
        <strain evidence="1 2">DD08</strain>
    </source>
</reference>
<evidence type="ECO:0000313" key="1">
    <source>
        <dbReference type="EMBL" id="KXT69563.1"/>
    </source>
</evidence>
<dbReference type="EMBL" id="LQRD01000044">
    <property type="protein sequence ID" value="KXT69563.1"/>
    <property type="molecule type" value="Genomic_DNA"/>
</dbReference>
<dbReference type="AlphaFoldDB" id="A0A139N0T9"/>